<feature type="compositionally biased region" description="Basic residues" evidence="1">
    <location>
        <begin position="95"/>
        <end position="106"/>
    </location>
</feature>
<dbReference type="GO" id="GO:0016705">
    <property type="term" value="F:oxidoreductase activity, acting on paired donors, with incorporation or reduction of molecular oxygen"/>
    <property type="evidence" value="ECO:0007669"/>
    <property type="project" value="InterPro"/>
</dbReference>
<proteinExistence type="predicted"/>
<dbReference type="GO" id="GO:0004497">
    <property type="term" value="F:monooxygenase activity"/>
    <property type="evidence" value="ECO:0007669"/>
    <property type="project" value="UniProtKB-KW"/>
</dbReference>
<dbReference type="InterPro" id="IPR036661">
    <property type="entry name" value="Luciferase-like_sf"/>
</dbReference>
<organism evidence="3">
    <name type="scientific">Mycobacterium xenopi 4042</name>
    <dbReference type="NCBI Taxonomy" id="1299334"/>
    <lineage>
        <taxon>Bacteria</taxon>
        <taxon>Bacillati</taxon>
        <taxon>Actinomycetota</taxon>
        <taxon>Actinomycetes</taxon>
        <taxon>Mycobacteriales</taxon>
        <taxon>Mycobacteriaceae</taxon>
        <taxon>Mycobacterium</taxon>
    </lineage>
</organism>
<dbReference type="AlphaFoldDB" id="X8AG18"/>
<feature type="region of interest" description="Disordered" evidence="1">
    <location>
        <begin position="76"/>
        <end position="106"/>
    </location>
</feature>
<dbReference type="InterPro" id="IPR011251">
    <property type="entry name" value="Luciferase-like_dom"/>
</dbReference>
<dbReference type="Pfam" id="PF00296">
    <property type="entry name" value="Bac_luciferase"/>
    <property type="match status" value="1"/>
</dbReference>
<protein>
    <submittedName>
        <fullName evidence="3">Luciferase-like monooxygenase family protein</fullName>
    </submittedName>
</protein>
<evidence type="ECO:0000313" key="3">
    <source>
        <dbReference type="EMBL" id="EUA30514.1"/>
    </source>
</evidence>
<gene>
    <name evidence="3" type="ORF">I553_4771</name>
</gene>
<name>X8AG18_MYCXE</name>
<keyword evidence="3" id="KW-0503">Monooxygenase</keyword>
<evidence type="ECO:0000256" key="1">
    <source>
        <dbReference type="SAM" id="MobiDB-lite"/>
    </source>
</evidence>
<evidence type="ECO:0000259" key="2">
    <source>
        <dbReference type="Pfam" id="PF00296"/>
    </source>
</evidence>
<dbReference type="Gene3D" id="3.20.20.30">
    <property type="entry name" value="Luciferase-like domain"/>
    <property type="match status" value="1"/>
</dbReference>
<dbReference type="EMBL" id="JAOB01000060">
    <property type="protein sequence ID" value="EUA30514.1"/>
    <property type="molecule type" value="Genomic_DNA"/>
</dbReference>
<reference evidence="3" key="1">
    <citation type="submission" date="2014-01" db="EMBL/GenBank/DDBJ databases">
        <authorList>
            <person name="Brown-Elliot B."/>
            <person name="Wallace R."/>
            <person name="Lenaerts A."/>
            <person name="Ordway D."/>
            <person name="DeGroote M.A."/>
            <person name="Parker T."/>
            <person name="Sizemore C."/>
            <person name="Tallon L.J."/>
            <person name="Sadzewicz L.K."/>
            <person name="Sengamalay N."/>
            <person name="Fraser C.M."/>
            <person name="Hine E."/>
            <person name="Shefchek K.A."/>
            <person name="Das S.P."/>
            <person name="Tettelin H."/>
        </authorList>
    </citation>
    <scope>NUCLEOTIDE SEQUENCE [LARGE SCALE GENOMIC DNA]</scope>
    <source>
        <strain evidence="3">4042</strain>
    </source>
</reference>
<feature type="domain" description="Luciferase-like" evidence="2">
    <location>
        <begin position="5"/>
        <end position="46"/>
    </location>
</feature>
<keyword evidence="3" id="KW-0560">Oxidoreductase</keyword>
<sequence>MPNDFDALTAVALMATRTSRIELGTAVVPLQAQHPIALARQALSVHAAAGAGWRLVSDLRITGSSATCSACPTSGLPRSPATTWRCLSPRSAARTGRRRKRHLHRA</sequence>
<comment type="caution">
    <text evidence="3">The sequence shown here is derived from an EMBL/GenBank/DDBJ whole genome shotgun (WGS) entry which is preliminary data.</text>
</comment>
<dbReference type="PATRIC" id="fig|1299334.3.peg.6445"/>
<dbReference type="SUPFAM" id="SSF51679">
    <property type="entry name" value="Bacterial luciferase-like"/>
    <property type="match status" value="1"/>
</dbReference>
<accession>X8AG18</accession>